<accession>A0A7M7L292</accession>
<dbReference type="KEGG" id="vde:111253594"/>
<evidence type="ECO:0000313" key="2">
    <source>
        <dbReference type="Proteomes" id="UP000594260"/>
    </source>
</evidence>
<organism evidence="1 2">
    <name type="scientific">Varroa destructor</name>
    <name type="common">Honeybee mite</name>
    <dbReference type="NCBI Taxonomy" id="109461"/>
    <lineage>
        <taxon>Eukaryota</taxon>
        <taxon>Metazoa</taxon>
        <taxon>Ecdysozoa</taxon>
        <taxon>Arthropoda</taxon>
        <taxon>Chelicerata</taxon>
        <taxon>Arachnida</taxon>
        <taxon>Acari</taxon>
        <taxon>Parasitiformes</taxon>
        <taxon>Mesostigmata</taxon>
        <taxon>Gamasina</taxon>
        <taxon>Dermanyssoidea</taxon>
        <taxon>Varroidae</taxon>
        <taxon>Varroa</taxon>
    </lineage>
</organism>
<dbReference type="InParanoid" id="A0A7M7L292"/>
<name>A0A7M7L292_VARDE</name>
<sequence length="133" mass="14879">MTIFSSLLRVAWLSALLGFGASWLFGLSYQNVRMCFLSSAVSLQSQCVLCQQQRYLTAVNGCTRNNILPANITQGEAFCMISSCIDNPRQNPQLIGRRRRETNDVDAIEADEDNVAFEIFVNVQLEDGADYDD</sequence>
<dbReference type="Proteomes" id="UP000594260">
    <property type="component" value="Unplaced"/>
</dbReference>
<reference evidence="1" key="1">
    <citation type="submission" date="2021-01" db="UniProtKB">
        <authorList>
            <consortium name="EnsemblMetazoa"/>
        </authorList>
    </citation>
    <scope>IDENTIFICATION</scope>
</reference>
<protein>
    <submittedName>
        <fullName evidence="1">Uncharacterized protein</fullName>
    </submittedName>
</protein>
<proteinExistence type="predicted"/>
<dbReference type="EnsemblMetazoa" id="XM_022813239">
    <property type="protein sequence ID" value="XP_022668974"/>
    <property type="gene ID" value="LOC111253594"/>
</dbReference>
<dbReference type="AlphaFoldDB" id="A0A7M7L292"/>
<keyword evidence="2" id="KW-1185">Reference proteome</keyword>
<evidence type="ECO:0000313" key="1">
    <source>
        <dbReference type="EnsemblMetazoa" id="XP_022668974"/>
    </source>
</evidence>
<dbReference type="OrthoDB" id="6498298at2759"/>
<dbReference type="RefSeq" id="XP_022668974.1">
    <property type="nucleotide sequence ID" value="XM_022813239.1"/>
</dbReference>
<dbReference type="GeneID" id="111253594"/>